<protein>
    <recommendedName>
        <fullName evidence="3">DUF4283 domain-containing protein</fullName>
    </recommendedName>
</protein>
<proteinExistence type="predicted"/>
<dbReference type="EMBL" id="JANJYJ010000001">
    <property type="protein sequence ID" value="KAK3229200.1"/>
    <property type="molecule type" value="Genomic_DNA"/>
</dbReference>
<accession>A0AAE0B4J9</accession>
<evidence type="ECO:0000313" key="1">
    <source>
        <dbReference type="EMBL" id="KAK3229200.1"/>
    </source>
</evidence>
<keyword evidence="2" id="KW-1185">Reference proteome</keyword>
<sequence>MEIEVIKDNLFAFYFKNQMDKRKVLTKRLWSFDKSMVVLEEPTREGDIDRSLVEDVVDIDMGSFSDYLGKHLRVRFMISVRKPLKRCLRVDLTGIGKEMIVMLRYEWLPDHCSSLAC</sequence>
<organism evidence="1 2">
    <name type="scientific">Dipteronia sinensis</name>
    <dbReference type="NCBI Taxonomy" id="43782"/>
    <lineage>
        <taxon>Eukaryota</taxon>
        <taxon>Viridiplantae</taxon>
        <taxon>Streptophyta</taxon>
        <taxon>Embryophyta</taxon>
        <taxon>Tracheophyta</taxon>
        <taxon>Spermatophyta</taxon>
        <taxon>Magnoliopsida</taxon>
        <taxon>eudicotyledons</taxon>
        <taxon>Gunneridae</taxon>
        <taxon>Pentapetalae</taxon>
        <taxon>rosids</taxon>
        <taxon>malvids</taxon>
        <taxon>Sapindales</taxon>
        <taxon>Sapindaceae</taxon>
        <taxon>Hippocastanoideae</taxon>
        <taxon>Acereae</taxon>
        <taxon>Dipteronia</taxon>
    </lineage>
</organism>
<name>A0AAE0B4J9_9ROSI</name>
<comment type="caution">
    <text evidence="1">The sequence shown here is derived from an EMBL/GenBank/DDBJ whole genome shotgun (WGS) entry which is preliminary data.</text>
</comment>
<dbReference type="Proteomes" id="UP001281410">
    <property type="component" value="Unassembled WGS sequence"/>
</dbReference>
<evidence type="ECO:0000313" key="2">
    <source>
        <dbReference type="Proteomes" id="UP001281410"/>
    </source>
</evidence>
<evidence type="ECO:0008006" key="3">
    <source>
        <dbReference type="Google" id="ProtNLM"/>
    </source>
</evidence>
<gene>
    <name evidence="1" type="ORF">Dsin_001081</name>
</gene>
<dbReference type="AlphaFoldDB" id="A0AAE0B4J9"/>
<reference evidence="1" key="1">
    <citation type="journal article" date="2023" name="Plant J.">
        <title>Genome sequences and population genomics provide insights into the demographic history, inbreeding, and mutation load of two 'living fossil' tree species of Dipteronia.</title>
        <authorList>
            <person name="Feng Y."/>
            <person name="Comes H.P."/>
            <person name="Chen J."/>
            <person name="Zhu S."/>
            <person name="Lu R."/>
            <person name="Zhang X."/>
            <person name="Li P."/>
            <person name="Qiu J."/>
            <person name="Olsen K.M."/>
            <person name="Qiu Y."/>
        </authorList>
    </citation>
    <scope>NUCLEOTIDE SEQUENCE</scope>
    <source>
        <strain evidence="1">NBL</strain>
    </source>
</reference>